<accession>A0A0B7H972</accession>
<name>A0A0B7H972_9FLAO</name>
<evidence type="ECO:0000313" key="3">
    <source>
        <dbReference type="Proteomes" id="UP000044026"/>
    </source>
</evidence>
<dbReference type="EMBL" id="CDOE01000047">
    <property type="protein sequence ID" value="CEN34153.1"/>
    <property type="molecule type" value="Genomic_DNA"/>
</dbReference>
<protein>
    <submittedName>
        <fullName evidence="2">Uncharacterized protein</fullName>
    </submittedName>
</protein>
<evidence type="ECO:0000313" key="2">
    <source>
        <dbReference type="EMBL" id="CEN34153.1"/>
    </source>
</evidence>
<keyword evidence="1" id="KW-0812">Transmembrane</keyword>
<keyword evidence="1" id="KW-0472">Membrane</keyword>
<keyword evidence="1" id="KW-1133">Transmembrane helix</keyword>
<dbReference type="RefSeq" id="WP_156124808.1">
    <property type="nucleotide sequence ID" value="NZ_CP022382.1"/>
</dbReference>
<feature type="transmembrane region" description="Helical" evidence="1">
    <location>
        <begin position="15"/>
        <end position="40"/>
    </location>
</feature>
<dbReference type="GeneID" id="69581469"/>
<evidence type="ECO:0000256" key="1">
    <source>
        <dbReference type="SAM" id="Phobius"/>
    </source>
</evidence>
<proteinExistence type="predicted"/>
<dbReference type="Proteomes" id="UP000044026">
    <property type="component" value="Unassembled WGS sequence"/>
</dbReference>
<gene>
    <name evidence="2" type="ORF">CCAN12_510019</name>
</gene>
<reference evidence="2 3" key="1">
    <citation type="submission" date="2015-01" db="EMBL/GenBank/DDBJ databases">
        <authorList>
            <person name="Xiang T."/>
            <person name="Song Y."/>
            <person name="Huang L."/>
            <person name="Wang B."/>
            <person name="Wu P."/>
        </authorList>
    </citation>
    <scope>NUCLEOTIDE SEQUENCE [LARGE SCALE GENOMIC DNA]</scope>
    <source>
        <strain evidence="2 3">Cc12</strain>
    </source>
</reference>
<dbReference type="AlphaFoldDB" id="A0A0B7H972"/>
<sequence>MRNRNQNQGGLEPNWWYVVAALVVGLIIPDNMNPVGMLLGKFNSKKEEEKK</sequence>
<organism evidence="2 3">
    <name type="scientific">Capnocytophaga canimorsus</name>
    <dbReference type="NCBI Taxonomy" id="28188"/>
    <lineage>
        <taxon>Bacteria</taxon>
        <taxon>Pseudomonadati</taxon>
        <taxon>Bacteroidota</taxon>
        <taxon>Flavobacteriia</taxon>
        <taxon>Flavobacteriales</taxon>
        <taxon>Flavobacteriaceae</taxon>
        <taxon>Capnocytophaga</taxon>
    </lineage>
</organism>